<dbReference type="Gene3D" id="1.20.58.120">
    <property type="entry name" value="BAG domain"/>
    <property type="match status" value="1"/>
</dbReference>
<dbReference type="WBParaSite" id="PTRK_0000998900.1">
    <property type="protein sequence ID" value="PTRK_0000998900.1"/>
    <property type="gene ID" value="PTRK_0000998900"/>
</dbReference>
<proteinExistence type="predicted"/>
<protein>
    <recommendedName>
        <fullName evidence="1">BAG family molecular chaperone regulator 1</fullName>
    </recommendedName>
</protein>
<dbReference type="InterPro" id="IPR000626">
    <property type="entry name" value="Ubiquitin-like_dom"/>
</dbReference>
<evidence type="ECO:0000313" key="4">
    <source>
        <dbReference type="WBParaSite" id="PTRK_0000998900.1"/>
    </source>
</evidence>
<dbReference type="InterPro" id="IPR029071">
    <property type="entry name" value="Ubiquitin-like_domsf"/>
</dbReference>
<dbReference type="GO" id="GO:0051087">
    <property type="term" value="F:protein-folding chaperone binding"/>
    <property type="evidence" value="ECO:0007669"/>
    <property type="project" value="InterPro"/>
</dbReference>
<dbReference type="AlphaFoldDB" id="A0A0N4ZN74"/>
<evidence type="ECO:0000259" key="2">
    <source>
        <dbReference type="PROSITE" id="PS51035"/>
    </source>
</evidence>
<evidence type="ECO:0000313" key="3">
    <source>
        <dbReference type="Proteomes" id="UP000038045"/>
    </source>
</evidence>
<sequence length="228" mass="26890">MSTVNIFVIGNKQSFQLTLDVSGNNPPEDIEDLNFENEEIRTLYTFGELKQVIIEKCKFCLDNVRIIHRGKTLNGDDNTLLSTFKFKDGDKVLCMGKPDPKKAIDDGQKMLEDYEKKKYQPYAESFAILKEDLNQLCNNWLEGEKRMEMIKITEKRIKTIEEKAVRMLEEIDSMNIFNDDTIDEQKQRNREKRKFLVNRIQEKLNEGDKLSYQLETYKFKTEHPDEGR</sequence>
<dbReference type="InterPro" id="IPR036533">
    <property type="entry name" value="BAG_dom_sf"/>
</dbReference>
<dbReference type="STRING" id="131310.A0A0N4ZN74"/>
<organism evidence="3 4">
    <name type="scientific">Parastrongyloides trichosuri</name>
    <name type="common">Possum-specific nematode worm</name>
    <dbReference type="NCBI Taxonomy" id="131310"/>
    <lineage>
        <taxon>Eukaryota</taxon>
        <taxon>Metazoa</taxon>
        <taxon>Ecdysozoa</taxon>
        <taxon>Nematoda</taxon>
        <taxon>Chromadorea</taxon>
        <taxon>Rhabditida</taxon>
        <taxon>Tylenchina</taxon>
        <taxon>Panagrolaimomorpha</taxon>
        <taxon>Strongyloidoidea</taxon>
        <taxon>Strongyloididae</taxon>
        <taxon>Parastrongyloides</taxon>
    </lineage>
</organism>
<accession>A0A0N4ZN74</accession>
<dbReference type="SUPFAM" id="SSF54236">
    <property type="entry name" value="Ubiquitin-like"/>
    <property type="match status" value="1"/>
</dbReference>
<dbReference type="PROSITE" id="PS51035">
    <property type="entry name" value="BAG"/>
    <property type="match status" value="1"/>
</dbReference>
<reference evidence="4" key="1">
    <citation type="submission" date="2017-02" db="UniProtKB">
        <authorList>
            <consortium name="WormBaseParasite"/>
        </authorList>
    </citation>
    <scope>IDENTIFICATION</scope>
</reference>
<evidence type="ECO:0000256" key="1">
    <source>
        <dbReference type="ARBA" id="ARBA00022374"/>
    </source>
</evidence>
<dbReference type="Pfam" id="PF00240">
    <property type="entry name" value="ubiquitin"/>
    <property type="match status" value="1"/>
</dbReference>
<dbReference type="Gene3D" id="3.10.20.90">
    <property type="entry name" value="Phosphatidylinositol 3-kinase Catalytic Subunit, Chain A, domain 1"/>
    <property type="match status" value="1"/>
</dbReference>
<feature type="domain" description="BAG" evidence="2">
    <location>
        <begin position="141"/>
        <end position="211"/>
    </location>
</feature>
<dbReference type="SUPFAM" id="SSF63491">
    <property type="entry name" value="BAG domain"/>
    <property type="match status" value="1"/>
</dbReference>
<name>A0A0N4ZN74_PARTI</name>
<dbReference type="Proteomes" id="UP000038045">
    <property type="component" value="Unplaced"/>
</dbReference>
<keyword evidence="3" id="KW-1185">Reference proteome</keyword>
<dbReference type="InterPro" id="IPR003103">
    <property type="entry name" value="BAG_domain"/>
</dbReference>